<dbReference type="InterPro" id="IPR044862">
    <property type="entry name" value="Pro_4_hyd_alph_FE2OG_OXY"/>
</dbReference>
<keyword evidence="2" id="KW-0479">Metal-binding</keyword>
<keyword evidence="6" id="KW-0408">Iron</keyword>
<dbReference type="Pfam" id="PF13640">
    <property type="entry name" value="2OG-FeII_Oxy_3"/>
    <property type="match status" value="1"/>
</dbReference>
<evidence type="ECO:0000256" key="3">
    <source>
        <dbReference type="ARBA" id="ARBA00022896"/>
    </source>
</evidence>
<dbReference type="OrthoDB" id="420380at2759"/>
<accession>A0A0M4ESC3</accession>
<feature type="non-terminal residue" evidence="8">
    <location>
        <position position="267"/>
    </location>
</feature>
<dbReference type="GO" id="GO:0004656">
    <property type="term" value="F:procollagen-proline 4-dioxygenase activity"/>
    <property type="evidence" value="ECO:0007669"/>
    <property type="project" value="TreeGrafter"/>
</dbReference>
<sequence>EENFARLCRSPNQTILSSSHLRCFYKTNGNWFLRLAPFKLELLSLAPYVVVYHDVISQAEIDVIVNVGQPEYLEASTIDEIHRPKVSTYRWAKGNWIPTANSTEEQQLTLARIQQRIRDMTELAIDRGKQTNFQLITYGFGGQYKIHFDFSGFFDNNVALKNRIDLIFNDRIGTVLFYLNDPNGGGATVFPFLNLKVAPERGKALFWHSLDPKSFDYEMGSLHAGCPVLVGQKTVLTQWIHERDQMFTKPCINAPLYRKYNYALPGF</sequence>
<evidence type="ECO:0000256" key="4">
    <source>
        <dbReference type="ARBA" id="ARBA00022964"/>
    </source>
</evidence>
<evidence type="ECO:0000256" key="6">
    <source>
        <dbReference type="ARBA" id="ARBA00023004"/>
    </source>
</evidence>
<dbReference type="Proteomes" id="UP000494163">
    <property type="component" value="Chromosome 3R"/>
</dbReference>
<protein>
    <submittedName>
        <fullName evidence="8">CG31016</fullName>
    </submittedName>
</protein>
<dbReference type="InterPro" id="IPR006620">
    <property type="entry name" value="Pro_4_hyd_alph"/>
</dbReference>
<feature type="domain" description="Fe2OG dioxygenase" evidence="7">
    <location>
        <begin position="128"/>
        <end position="242"/>
    </location>
</feature>
<dbReference type="GO" id="GO:0005783">
    <property type="term" value="C:endoplasmic reticulum"/>
    <property type="evidence" value="ECO:0007669"/>
    <property type="project" value="TreeGrafter"/>
</dbReference>
<gene>
    <name evidence="8" type="ORF">Dbus_chr3Rg2372</name>
</gene>
<dbReference type="GO" id="GO:0031418">
    <property type="term" value="F:L-ascorbic acid binding"/>
    <property type="evidence" value="ECO:0007669"/>
    <property type="project" value="UniProtKB-KW"/>
</dbReference>
<feature type="non-terminal residue" evidence="8">
    <location>
        <position position="1"/>
    </location>
</feature>
<dbReference type="SMART" id="SM00702">
    <property type="entry name" value="P4Hc"/>
    <property type="match status" value="1"/>
</dbReference>
<evidence type="ECO:0000256" key="5">
    <source>
        <dbReference type="ARBA" id="ARBA00023002"/>
    </source>
</evidence>
<name>A0A0M4ESC3_DROBS</name>
<dbReference type="PROSITE" id="PS51471">
    <property type="entry name" value="FE2OG_OXY"/>
    <property type="match status" value="1"/>
</dbReference>
<dbReference type="InterPro" id="IPR005123">
    <property type="entry name" value="Oxoglu/Fe-dep_dioxygenase_dom"/>
</dbReference>
<evidence type="ECO:0000259" key="7">
    <source>
        <dbReference type="PROSITE" id="PS51471"/>
    </source>
</evidence>
<keyword evidence="4" id="KW-0223">Dioxygenase</keyword>
<organism evidence="8 9">
    <name type="scientific">Drosophila busckii</name>
    <name type="common">Fruit fly</name>
    <dbReference type="NCBI Taxonomy" id="30019"/>
    <lineage>
        <taxon>Eukaryota</taxon>
        <taxon>Metazoa</taxon>
        <taxon>Ecdysozoa</taxon>
        <taxon>Arthropoda</taxon>
        <taxon>Hexapoda</taxon>
        <taxon>Insecta</taxon>
        <taxon>Pterygota</taxon>
        <taxon>Neoptera</taxon>
        <taxon>Endopterygota</taxon>
        <taxon>Diptera</taxon>
        <taxon>Brachycera</taxon>
        <taxon>Muscomorpha</taxon>
        <taxon>Ephydroidea</taxon>
        <taxon>Drosophilidae</taxon>
        <taxon>Drosophila</taxon>
    </lineage>
</organism>
<proteinExistence type="predicted"/>
<dbReference type="GO" id="GO:0005506">
    <property type="term" value="F:iron ion binding"/>
    <property type="evidence" value="ECO:0007669"/>
    <property type="project" value="InterPro"/>
</dbReference>
<evidence type="ECO:0000313" key="9">
    <source>
        <dbReference type="Proteomes" id="UP000494163"/>
    </source>
</evidence>
<reference evidence="8 9" key="1">
    <citation type="submission" date="2015-08" db="EMBL/GenBank/DDBJ databases">
        <title>Ancestral chromatin configuration constrains chromatin evolution on differentiating sex chromosomes in Drosophila.</title>
        <authorList>
            <person name="Zhou Q."/>
            <person name="Bachtrog D."/>
        </authorList>
    </citation>
    <scope>NUCLEOTIDE SEQUENCE [LARGE SCALE GENOMIC DNA]</scope>
    <source>
        <tissue evidence="8">Whole larvae</tissue>
    </source>
</reference>
<evidence type="ECO:0000313" key="8">
    <source>
        <dbReference type="EMBL" id="ALC47622.1"/>
    </source>
</evidence>
<dbReference type="AlphaFoldDB" id="A0A0M4ESC3"/>
<evidence type="ECO:0000256" key="1">
    <source>
        <dbReference type="ARBA" id="ARBA00001961"/>
    </source>
</evidence>
<evidence type="ECO:0000256" key="2">
    <source>
        <dbReference type="ARBA" id="ARBA00022723"/>
    </source>
</evidence>
<dbReference type="PANTHER" id="PTHR10869">
    <property type="entry name" value="PROLYL 4-HYDROXYLASE ALPHA SUBUNIT"/>
    <property type="match status" value="1"/>
</dbReference>
<dbReference type="InterPro" id="IPR045054">
    <property type="entry name" value="P4HA-like"/>
</dbReference>
<comment type="cofactor">
    <cofactor evidence="1">
        <name>L-ascorbate</name>
        <dbReference type="ChEBI" id="CHEBI:38290"/>
    </cofactor>
</comment>
<keyword evidence="9" id="KW-1185">Reference proteome</keyword>
<dbReference type="EMBL" id="CP012526">
    <property type="protein sequence ID" value="ALC47622.1"/>
    <property type="molecule type" value="Genomic_DNA"/>
</dbReference>
<dbReference type="PANTHER" id="PTHR10869:SF244">
    <property type="entry name" value="PROLYL 4-HYDROXYLASE SUBUNIT ALPHA-2"/>
    <property type="match status" value="1"/>
</dbReference>
<keyword evidence="3" id="KW-0847">Vitamin C</keyword>
<dbReference type="OMA" id="DSWSHCA"/>
<keyword evidence="5" id="KW-0560">Oxidoreductase</keyword>
<dbReference type="Gene3D" id="2.60.120.620">
    <property type="entry name" value="q2cbj1_9rhob like domain"/>
    <property type="match status" value="1"/>
</dbReference>
<dbReference type="SMR" id="A0A0M4ESC3"/>